<dbReference type="Proteomes" id="UP001158066">
    <property type="component" value="Unassembled WGS sequence"/>
</dbReference>
<accession>A0AA46AKB2</accession>
<proteinExistence type="predicted"/>
<keyword evidence="1" id="KW-0472">Membrane</keyword>
<protein>
    <recommendedName>
        <fullName evidence="4">LPXTG cell wall anchor domain-containing protein</fullName>
    </recommendedName>
</protein>
<reference evidence="2" key="1">
    <citation type="submission" date="2017-05" db="EMBL/GenBank/DDBJ databases">
        <authorList>
            <person name="Varghese N."/>
            <person name="Submissions S."/>
        </authorList>
    </citation>
    <scope>NUCLEOTIDE SEQUENCE</scope>
    <source>
        <strain evidence="2">Su22</strain>
    </source>
</reference>
<evidence type="ECO:0000313" key="3">
    <source>
        <dbReference type="Proteomes" id="UP001158066"/>
    </source>
</evidence>
<dbReference type="AlphaFoldDB" id="A0AA46AKB2"/>
<keyword evidence="3" id="KW-1185">Reference proteome</keyword>
<evidence type="ECO:0000313" key="2">
    <source>
        <dbReference type="EMBL" id="SMP67993.1"/>
    </source>
</evidence>
<comment type="caution">
    <text evidence="2">The sequence shown here is derived from an EMBL/GenBank/DDBJ whole genome shotgun (WGS) entry which is preliminary data.</text>
</comment>
<dbReference type="EMBL" id="FXUF01000016">
    <property type="protein sequence ID" value="SMP67993.1"/>
    <property type="molecule type" value="Genomic_DNA"/>
</dbReference>
<keyword evidence="1" id="KW-1133">Transmembrane helix</keyword>
<evidence type="ECO:0008006" key="4">
    <source>
        <dbReference type="Google" id="ProtNLM"/>
    </source>
</evidence>
<dbReference type="RefSeq" id="WP_283410451.1">
    <property type="nucleotide sequence ID" value="NZ_FXUF01000016.1"/>
</dbReference>
<evidence type="ECO:0000256" key="1">
    <source>
        <dbReference type="SAM" id="Phobius"/>
    </source>
</evidence>
<name>A0AA46AKB2_9CLOT</name>
<gene>
    <name evidence="2" type="ORF">SAMN06296020_11633</name>
</gene>
<sequence>MTMKRRPKKTLSLLLVFWLVSLLTVGSLLTTFATENTFEADATHAAQIPATTPAVISSVTVDETAAGALQPELLMAASSSGILPLLPQTGNLPPAVFYLLGLGLAGIGMAARKSKTQKKTHQT</sequence>
<organism evidence="2 3">
    <name type="scientific">Anoxynatronum buryatiense</name>
    <dbReference type="NCBI Taxonomy" id="489973"/>
    <lineage>
        <taxon>Bacteria</taxon>
        <taxon>Bacillati</taxon>
        <taxon>Bacillota</taxon>
        <taxon>Clostridia</taxon>
        <taxon>Eubacteriales</taxon>
        <taxon>Clostridiaceae</taxon>
        <taxon>Anoxynatronum</taxon>
    </lineage>
</organism>
<feature type="transmembrane region" description="Helical" evidence="1">
    <location>
        <begin position="95"/>
        <end position="111"/>
    </location>
</feature>
<keyword evidence="1" id="KW-0812">Transmembrane</keyword>